<evidence type="ECO:0000256" key="1">
    <source>
        <dbReference type="SAM" id="MobiDB-lite"/>
    </source>
</evidence>
<comment type="caution">
    <text evidence="2">The sequence shown here is derived from an EMBL/GenBank/DDBJ whole genome shotgun (WGS) entry which is preliminary data.</text>
</comment>
<evidence type="ECO:0000313" key="3">
    <source>
        <dbReference type="Proteomes" id="UP001266305"/>
    </source>
</evidence>
<gene>
    <name evidence="2" type="ORF">P7K49_016025</name>
</gene>
<name>A0ABQ9VAX1_SAGOE</name>
<feature type="compositionally biased region" description="Basic and acidic residues" evidence="1">
    <location>
        <begin position="152"/>
        <end position="176"/>
    </location>
</feature>
<dbReference type="EMBL" id="JASSZA010000007">
    <property type="protein sequence ID" value="KAK2106511.1"/>
    <property type="molecule type" value="Genomic_DNA"/>
</dbReference>
<feature type="compositionally biased region" description="Low complexity" evidence="1">
    <location>
        <begin position="37"/>
        <end position="60"/>
    </location>
</feature>
<evidence type="ECO:0008006" key="4">
    <source>
        <dbReference type="Google" id="ProtNLM"/>
    </source>
</evidence>
<feature type="region of interest" description="Disordered" evidence="1">
    <location>
        <begin position="1"/>
        <end position="176"/>
    </location>
</feature>
<evidence type="ECO:0000313" key="2">
    <source>
        <dbReference type="EMBL" id="KAK2106511.1"/>
    </source>
</evidence>
<reference evidence="2 3" key="1">
    <citation type="submission" date="2023-05" db="EMBL/GenBank/DDBJ databases">
        <title>B98-5 Cell Line De Novo Hybrid Assembly: An Optical Mapping Approach.</title>
        <authorList>
            <person name="Kananen K."/>
            <person name="Auerbach J.A."/>
            <person name="Kautto E."/>
            <person name="Blachly J.S."/>
        </authorList>
    </citation>
    <scope>NUCLEOTIDE SEQUENCE [LARGE SCALE GENOMIC DNA]</scope>
    <source>
        <strain evidence="2">B95-8</strain>
        <tissue evidence="2">Cell line</tissue>
    </source>
</reference>
<proteinExistence type="predicted"/>
<keyword evidence="3" id="KW-1185">Reference proteome</keyword>
<dbReference type="Proteomes" id="UP001266305">
    <property type="component" value="Unassembled WGS sequence"/>
</dbReference>
<accession>A0ABQ9VAX1</accession>
<sequence length="176" mass="17800">MCLLPPEPQEAGARGLDPCGIPGIGGAPLQAGSAQETQGQTGTPGFPAGPARAPAQGHPARGSRDSGAEPDLPAVGEGGDRPGPSHGSVARHRGGEGAPGRPGLRRRKRPWETASAAPPRRGRGGAGAGPDFLTGSPSRGAETRQPTFAMKRPKEPSGSDCECDRPVDVGQEGELR</sequence>
<protein>
    <recommendedName>
        <fullName evidence="4">Collagen alpha-1(I) chain-like</fullName>
    </recommendedName>
</protein>
<organism evidence="2 3">
    <name type="scientific">Saguinus oedipus</name>
    <name type="common">Cotton-top tamarin</name>
    <name type="synonym">Oedipomidas oedipus</name>
    <dbReference type="NCBI Taxonomy" id="9490"/>
    <lineage>
        <taxon>Eukaryota</taxon>
        <taxon>Metazoa</taxon>
        <taxon>Chordata</taxon>
        <taxon>Craniata</taxon>
        <taxon>Vertebrata</taxon>
        <taxon>Euteleostomi</taxon>
        <taxon>Mammalia</taxon>
        <taxon>Eutheria</taxon>
        <taxon>Euarchontoglires</taxon>
        <taxon>Primates</taxon>
        <taxon>Haplorrhini</taxon>
        <taxon>Platyrrhini</taxon>
        <taxon>Cebidae</taxon>
        <taxon>Callitrichinae</taxon>
        <taxon>Saguinus</taxon>
    </lineage>
</organism>